<protein>
    <submittedName>
        <fullName evidence="1">Uncharacterized protein</fullName>
    </submittedName>
</protein>
<comment type="caution">
    <text evidence="1">The sequence shown here is derived from an EMBL/GenBank/DDBJ whole genome shotgun (WGS) entry which is preliminary data.</text>
</comment>
<proteinExistence type="predicted"/>
<gene>
    <name evidence="1" type="ORF">L6164_014605</name>
</gene>
<accession>A0ACB9NHV3</accession>
<organism evidence="1 2">
    <name type="scientific">Bauhinia variegata</name>
    <name type="common">Purple orchid tree</name>
    <name type="synonym">Phanera variegata</name>
    <dbReference type="NCBI Taxonomy" id="167791"/>
    <lineage>
        <taxon>Eukaryota</taxon>
        <taxon>Viridiplantae</taxon>
        <taxon>Streptophyta</taxon>
        <taxon>Embryophyta</taxon>
        <taxon>Tracheophyta</taxon>
        <taxon>Spermatophyta</taxon>
        <taxon>Magnoliopsida</taxon>
        <taxon>eudicotyledons</taxon>
        <taxon>Gunneridae</taxon>
        <taxon>Pentapetalae</taxon>
        <taxon>rosids</taxon>
        <taxon>fabids</taxon>
        <taxon>Fabales</taxon>
        <taxon>Fabaceae</taxon>
        <taxon>Cercidoideae</taxon>
        <taxon>Cercideae</taxon>
        <taxon>Bauhiniinae</taxon>
        <taxon>Bauhinia</taxon>
    </lineage>
</organism>
<evidence type="ECO:0000313" key="1">
    <source>
        <dbReference type="EMBL" id="KAI4336027.1"/>
    </source>
</evidence>
<dbReference type="Proteomes" id="UP000828941">
    <property type="component" value="Chromosome 6"/>
</dbReference>
<reference evidence="1 2" key="1">
    <citation type="journal article" date="2022" name="DNA Res.">
        <title>Chromosomal-level genome assembly of the orchid tree Bauhinia variegata (Leguminosae; Cercidoideae) supports the allotetraploid origin hypothesis of Bauhinia.</title>
        <authorList>
            <person name="Zhong Y."/>
            <person name="Chen Y."/>
            <person name="Zheng D."/>
            <person name="Pang J."/>
            <person name="Liu Y."/>
            <person name="Luo S."/>
            <person name="Meng S."/>
            <person name="Qian L."/>
            <person name="Wei D."/>
            <person name="Dai S."/>
            <person name="Zhou R."/>
        </authorList>
    </citation>
    <scope>NUCLEOTIDE SEQUENCE [LARGE SCALE GENOMIC DNA]</scope>
    <source>
        <strain evidence="1">BV-YZ2020</strain>
    </source>
</reference>
<evidence type="ECO:0000313" key="2">
    <source>
        <dbReference type="Proteomes" id="UP000828941"/>
    </source>
</evidence>
<keyword evidence="2" id="KW-1185">Reference proteome</keyword>
<dbReference type="EMBL" id="CM039431">
    <property type="protein sequence ID" value="KAI4336027.1"/>
    <property type="molecule type" value="Genomic_DNA"/>
</dbReference>
<sequence>MLTFSTVRNPCWRIRIGTLKSRTQKASKQARERERVDVRAMEFGAASGRSGGGHGGGVVKDEKRNESSGGGDDESRRQDEAVDHNKVADPVTITATSMVETTASIASTKNEKVGELESAMAEMSEVREENQRLKTCLDRILKDYRSLQMQFQDIVQAQQETKRSPDKENNDINDQELTEESELVSLSLGRVPRNPKSEDQTRVSKELKGEEFKEELSLGLDCKFETTKSGGTGSTTENLPIPSPTNCSEVPKEEAGETWPPSNVLKTLRDNNGDADEVSKQNPAKRARVCVRARCDTPTMNDGCQWRKYGQKIAKGNPCPRAYYRCTVAPSCPVRKQVQRWVEDMSILITTYEGTHNHPLPLSATAIASTTSAAASMLLSGSSTSRSTDLNGLNFYLSDNGSKAQQYYLSNPALSSPSPSHPTITLDLTSNPAVSQFGRLINPNYNPSRFSSSSTTSLNFSTSSQSNGLSWSNGFLSYGTQPQSYNNNNRNILSNINLGKSQQPIMEINNIFQSYLQKNITSTPSSQAQVQAQAQAQHSLPDHTIAAATKAITADPTFQSALAAALTSIIGNGSSGIGGTLSGNQGQVGVGENLSQNMKWGELFPPPTSTSKVNGCGSSFLSKTSTTAPSTSSLMFHPPSLPFASSKSASASPDNNRDNTN</sequence>
<name>A0ACB9NHV3_BAUVA</name>